<accession>A0A939NPM4</accession>
<dbReference type="AlphaFoldDB" id="A0A939NPM4"/>
<organism evidence="1">
    <name type="scientific">Serratia marcescens</name>
    <dbReference type="NCBI Taxonomy" id="615"/>
    <lineage>
        <taxon>Bacteria</taxon>
        <taxon>Pseudomonadati</taxon>
        <taxon>Pseudomonadota</taxon>
        <taxon>Gammaproteobacteria</taxon>
        <taxon>Enterobacterales</taxon>
        <taxon>Yersiniaceae</taxon>
        <taxon>Serratia</taxon>
    </lineage>
</organism>
<evidence type="ECO:0000313" key="1">
    <source>
        <dbReference type="EMBL" id="MBO2007260.1"/>
    </source>
</evidence>
<proteinExistence type="predicted"/>
<reference evidence="1" key="1">
    <citation type="submission" date="2021-03" db="EMBL/GenBank/DDBJ databases">
        <title>Molecular epidemiology and mechanisms of colistin and carbapenem resistance in Enterobacteriaceae from clinical isolates, the environment and porcine samples in Pretoria, South Africa.</title>
        <authorList>
            <person name="Bogoshi D."/>
            <person name="Mbelle N.M."/>
            <person name="Naidoo V."/>
            <person name="Osei Sekyere J."/>
        </authorList>
    </citation>
    <scope>NUCLEOTIDE SEQUENCE</scope>
    <source>
        <strain evidence="1">C080</strain>
    </source>
</reference>
<sequence>MTRWKFVSGVTRGNTLGGTEDGFVKRGFGVNSDGSVFIDGALRSNQGAEHGRHHRSRQSS</sequence>
<protein>
    <submittedName>
        <fullName evidence="1">Uncharacterized protein</fullName>
    </submittedName>
</protein>
<gene>
    <name evidence="1" type="ORF">J4732_19270</name>
</gene>
<name>A0A939NPM4_SERMA</name>
<comment type="caution">
    <text evidence="1">The sequence shown here is derived from an EMBL/GenBank/DDBJ whole genome shotgun (WGS) entry which is preliminary data.</text>
</comment>
<dbReference type="EMBL" id="JAGETR010000157">
    <property type="protein sequence ID" value="MBO2007260.1"/>
    <property type="molecule type" value="Genomic_DNA"/>
</dbReference>